<feature type="transmembrane region" description="Helical" evidence="6">
    <location>
        <begin position="277"/>
        <end position="297"/>
    </location>
</feature>
<dbReference type="PANTHER" id="PTHR23501">
    <property type="entry name" value="MAJOR FACILITATOR SUPERFAMILY"/>
    <property type="match status" value="1"/>
</dbReference>
<evidence type="ECO:0000313" key="9">
    <source>
        <dbReference type="Proteomes" id="UP000076552"/>
    </source>
</evidence>
<feature type="transmembrane region" description="Helical" evidence="6">
    <location>
        <begin position="388"/>
        <end position="407"/>
    </location>
</feature>
<dbReference type="InterPro" id="IPR020846">
    <property type="entry name" value="MFS_dom"/>
</dbReference>
<feature type="domain" description="Major facilitator superfamily (MFS) profile" evidence="7">
    <location>
        <begin position="73"/>
        <end position="583"/>
    </location>
</feature>
<feature type="transmembrane region" description="Helical" evidence="6">
    <location>
        <begin position="561"/>
        <end position="580"/>
    </location>
</feature>
<evidence type="ECO:0000256" key="3">
    <source>
        <dbReference type="ARBA" id="ARBA00022692"/>
    </source>
</evidence>
<dbReference type="GO" id="GO:0022857">
    <property type="term" value="F:transmembrane transporter activity"/>
    <property type="evidence" value="ECO:0007669"/>
    <property type="project" value="InterPro"/>
</dbReference>
<dbReference type="Proteomes" id="UP000076552">
    <property type="component" value="Unassembled WGS sequence"/>
</dbReference>
<evidence type="ECO:0000256" key="1">
    <source>
        <dbReference type="ARBA" id="ARBA00004141"/>
    </source>
</evidence>
<dbReference type="AlphaFoldDB" id="A0A166VQF4"/>
<evidence type="ECO:0000259" key="7">
    <source>
        <dbReference type="PROSITE" id="PS50850"/>
    </source>
</evidence>
<keyword evidence="3 6" id="KW-0812">Transmembrane</keyword>
<feature type="transmembrane region" description="Helical" evidence="6">
    <location>
        <begin position="64"/>
        <end position="86"/>
    </location>
</feature>
<comment type="similarity">
    <text evidence="2">Belongs to the major facilitator superfamily. TCR/Tet family.</text>
</comment>
<evidence type="ECO:0000256" key="2">
    <source>
        <dbReference type="ARBA" id="ARBA00007520"/>
    </source>
</evidence>
<dbReference type="CDD" id="cd17502">
    <property type="entry name" value="MFS_Azr1_MDR_like"/>
    <property type="match status" value="1"/>
</dbReference>
<proteinExistence type="inferred from homology"/>
<dbReference type="GO" id="GO:0005886">
    <property type="term" value="C:plasma membrane"/>
    <property type="evidence" value="ECO:0007669"/>
    <property type="project" value="TreeGrafter"/>
</dbReference>
<dbReference type="SUPFAM" id="SSF103473">
    <property type="entry name" value="MFS general substrate transporter"/>
    <property type="match status" value="1"/>
</dbReference>
<feature type="transmembrane region" description="Helical" evidence="6">
    <location>
        <begin position="495"/>
        <end position="513"/>
    </location>
</feature>
<organism evidence="8 9">
    <name type="scientific">Colletotrichum tofieldiae</name>
    <dbReference type="NCBI Taxonomy" id="708197"/>
    <lineage>
        <taxon>Eukaryota</taxon>
        <taxon>Fungi</taxon>
        <taxon>Dikarya</taxon>
        <taxon>Ascomycota</taxon>
        <taxon>Pezizomycotina</taxon>
        <taxon>Sordariomycetes</taxon>
        <taxon>Hypocreomycetidae</taxon>
        <taxon>Glomerellales</taxon>
        <taxon>Glomerellaceae</taxon>
        <taxon>Colletotrichum</taxon>
        <taxon>Colletotrichum spaethianum species complex</taxon>
    </lineage>
</organism>
<comment type="subcellular location">
    <subcellularLocation>
        <location evidence="1">Membrane</location>
        <topology evidence="1">Multi-pass membrane protein</topology>
    </subcellularLocation>
</comment>
<protein>
    <submittedName>
        <fullName evidence="8">MFS multidrug transporter</fullName>
    </submittedName>
</protein>
<comment type="caution">
    <text evidence="8">The sequence shown here is derived from an EMBL/GenBank/DDBJ whole genome shotgun (WGS) entry which is preliminary data.</text>
</comment>
<evidence type="ECO:0000313" key="8">
    <source>
        <dbReference type="EMBL" id="KZL74830.1"/>
    </source>
</evidence>
<name>A0A166VQF4_9PEZI</name>
<dbReference type="Pfam" id="PF07690">
    <property type="entry name" value="MFS_1"/>
    <property type="match status" value="1"/>
</dbReference>
<feature type="transmembrane region" description="Helical" evidence="6">
    <location>
        <begin position="138"/>
        <end position="162"/>
    </location>
</feature>
<reference evidence="8 9" key="1">
    <citation type="submission" date="2015-06" db="EMBL/GenBank/DDBJ databases">
        <title>Survival trade-offs in plant roots during colonization by closely related pathogenic and mutualistic fungi.</title>
        <authorList>
            <person name="Hacquard S."/>
            <person name="Kracher B."/>
            <person name="Hiruma K."/>
            <person name="Weinman A."/>
            <person name="Muench P."/>
            <person name="Garrido Oter R."/>
            <person name="Ver Loren van Themaat E."/>
            <person name="Dallerey J.-F."/>
            <person name="Damm U."/>
            <person name="Henrissat B."/>
            <person name="Lespinet O."/>
            <person name="Thon M."/>
            <person name="Kemen E."/>
            <person name="McHardy A.C."/>
            <person name="Schulze-Lefert P."/>
            <person name="O'Connell R.J."/>
        </authorList>
    </citation>
    <scope>NUCLEOTIDE SEQUENCE [LARGE SCALE GENOMIC DNA]</scope>
    <source>
        <strain evidence="8 9">0861</strain>
    </source>
</reference>
<gene>
    <name evidence="8" type="ORF">CT0861_02214</name>
</gene>
<dbReference type="EMBL" id="LFIV01000029">
    <property type="protein sequence ID" value="KZL74830.1"/>
    <property type="molecule type" value="Genomic_DNA"/>
</dbReference>
<keyword evidence="4 6" id="KW-1133">Transmembrane helix</keyword>
<dbReference type="Gene3D" id="1.20.1250.20">
    <property type="entry name" value="MFS general substrate transporter like domains"/>
    <property type="match status" value="1"/>
</dbReference>
<feature type="transmembrane region" description="Helical" evidence="6">
    <location>
        <begin position="309"/>
        <end position="328"/>
    </location>
</feature>
<dbReference type="PANTHER" id="PTHR23501:SF193">
    <property type="entry name" value="MULTIDRUG TRANSPORTER, PUTATIVE (AFU_ORTHOLOGUE AFUA_8G00940)-RELATED"/>
    <property type="match status" value="1"/>
</dbReference>
<feature type="transmembrane region" description="Helical" evidence="6">
    <location>
        <begin position="237"/>
        <end position="256"/>
    </location>
</feature>
<dbReference type="InterPro" id="IPR011701">
    <property type="entry name" value="MFS"/>
</dbReference>
<dbReference type="InterPro" id="IPR036259">
    <property type="entry name" value="MFS_trans_sf"/>
</dbReference>
<feature type="transmembrane region" description="Helical" evidence="6">
    <location>
        <begin position="419"/>
        <end position="440"/>
    </location>
</feature>
<feature type="transmembrane region" description="Helical" evidence="6">
    <location>
        <begin position="168"/>
        <end position="189"/>
    </location>
</feature>
<dbReference type="PROSITE" id="PS50850">
    <property type="entry name" value="MFS"/>
    <property type="match status" value="1"/>
</dbReference>
<evidence type="ECO:0000256" key="5">
    <source>
        <dbReference type="ARBA" id="ARBA00023136"/>
    </source>
</evidence>
<evidence type="ECO:0000256" key="4">
    <source>
        <dbReference type="ARBA" id="ARBA00022989"/>
    </source>
</evidence>
<feature type="transmembrane region" description="Helical" evidence="6">
    <location>
        <begin position="452"/>
        <end position="474"/>
    </location>
</feature>
<keyword evidence="5 6" id="KW-0472">Membrane</keyword>
<keyword evidence="9" id="KW-1185">Reference proteome</keyword>
<accession>A0A166VQF4</accession>
<evidence type="ECO:0000256" key="6">
    <source>
        <dbReference type="SAM" id="Phobius"/>
    </source>
</evidence>
<sequence>MTEEQLLTIDPNLTSTDMFPSTFTKKDSSPRMPSTNKDLNWVAGTAQENGRSHDAKIVLPEPKYLSGVNLVIVVTCVIVVAWLMFLDSSIVVTAIPAITDEFHSLQDIGWYGSAYHVANAAFQPLTGKIYRYFSSKEWSFFAFLILFEIGSLICGAAPSSMVLIQGRVLAGVGSAGIMSGGLTIIAGSVPLEKRPALMGLVIGRKSTLHLHLIVSASGSVFGPVLGGVITQFSTWRWTFYINLPIGGLVLVFLAWCEIPDQVPKPSPMAVLPKLHTHLDFVGFLFSAAAAVMFLTALELGGNKYPFNSSIVIGNLCGSVGALGAFLVWNHRKGDDGLIPPSMAGKRPVWTAAATNFNLVGSAMIQIYLLPLYFQTVQGASPAQSGVNILPSILSQLAFAYGGGLLGSANISASFTVGKFGFYLPWAAGGTAVTIIASGLFTTLTPTTSIAQWVGYQVLTGAGRGVVLQLPSIAVQANLPPEQISMGMSFVTFSQFMGSAVALAIGNAIFVGALKQELSRHSPDVDVAVVLEAGATGFRKVVSESELSGVLTAYVSSIDKEFYLSLALAIASFCFSWGMGWKDVRSKKTGKPDSGP</sequence>
<feature type="transmembrane region" description="Helical" evidence="6">
    <location>
        <begin position="348"/>
        <end position="368"/>
    </location>
</feature>
<feature type="transmembrane region" description="Helical" evidence="6">
    <location>
        <begin position="210"/>
        <end position="231"/>
    </location>
</feature>